<accession>A0A5C5G694</accession>
<dbReference type="OrthoDB" id="66095at2759"/>
<comment type="caution">
    <text evidence="2">The sequence shown here is derived from an EMBL/GenBank/DDBJ whole genome shotgun (WGS) entry which is preliminary data.</text>
</comment>
<feature type="region of interest" description="Disordered" evidence="1">
    <location>
        <begin position="150"/>
        <end position="192"/>
    </location>
</feature>
<name>A0A5C5G694_9BASI</name>
<keyword evidence="3" id="KW-1185">Reference proteome</keyword>
<proteinExistence type="predicted"/>
<organism evidence="2 3">
    <name type="scientific">Rhodotorula diobovata</name>
    <dbReference type="NCBI Taxonomy" id="5288"/>
    <lineage>
        <taxon>Eukaryota</taxon>
        <taxon>Fungi</taxon>
        <taxon>Dikarya</taxon>
        <taxon>Basidiomycota</taxon>
        <taxon>Pucciniomycotina</taxon>
        <taxon>Microbotryomycetes</taxon>
        <taxon>Sporidiobolales</taxon>
        <taxon>Sporidiobolaceae</taxon>
        <taxon>Rhodotorula</taxon>
    </lineage>
</organism>
<feature type="compositionally biased region" description="Polar residues" evidence="1">
    <location>
        <begin position="183"/>
        <end position="192"/>
    </location>
</feature>
<dbReference type="EMBL" id="SOZI01000001">
    <property type="protein sequence ID" value="TNY24643.1"/>
    <property type="molecule type" value="Genomic_DNA"/>
</dbReference>
<gene>
    <name evidence="2" type="ORF">DMC30DRAFT_684</name>
</gene>
<protein>
    <submittedName>
        <fullName evidence="2">Uncharacterized protein</fullName>
    </submittedName>
</protein>
<dbReference type="STRING" id="5288.A0A5C5G694"/>
<evidence type="ECO:0000313" key="3">
    <source>
        <dbReference type="Proteomes" id="UP000311382"/>
    </source>
</evidence>
<dbReference type="AlphaFoldDB" id="A0A5C5G694"/>
<sequence length="293" mass="31068">MGNTVSSVGDAVVGAAMWATTPSAAASTGRRRRRSDAPLEYDDVLEVLDVLSQRLPTELALHVIEAAEFWPSVAQSWTGDLTVSAGPQGRRTARTCVVTPPLPSVEGAPEQLVRRVSVWTDSRDQGYSSFPQHHGTRDASSSWFELVLLRPSPPPPPSDPSSSLPPEFLIAHDPAPAPATATSHESYPLDTSPSGAALSPVLSVRLHSNLHSTPTFVPFTTVLSLSRPRSPAPGAAGSIVDPPTPACCTADEATRLLEAARAGDRFAVRACAQYPMWVNRVRGCAVKVEVAVL</sequence>
<evidence type="ECO:0000313" key="2">
    <source>
        <dbReference type="EMBL" id="TNY24643.1"/>
    </source>
</evidence>
<evidence type="ECO:0000256" key="1">
    <source>
        <dbReference type="SAM" id="MobiDB-lite"/>
    </source>
</evidence>
<dbReference type="Proteomes" id="UP000311382">
    <property type="component" value="Unassembled WGS sequence"/>
</dbReference>
<reference evidence="2 3" key="1">
    <citation type="submission" date="2019-03" db="EMBL/GenBank/DDBJ databases">
        <title>Rhodosporidium diobovatum UCD-FST 08-225 genome sequencing, assembly, and annotation.</title>
        <authorList>
            <person name="Fakankun I.U."/>
            <person name="Fristensky B."/>
            <person name="Levin D.B."/>
        </authorList>
    </citation>
    <scope>NUCLEOTIDE SEQUENCE [LARGE SCALE GENOMIC DNA]</scope>
    <source>
        <strain evidence="2 3">UCD-FST 08-225</strain>
    </source>
</reference>